<sequence>MKTDFAADRLDVPAFALAAATLEGRDALPTFPRLMEEIADEQSSNTVDWTAIGEEIRQVGRPAQNWLHLKVHAVLPLTCQRCLGPVELPLEIERSFRFVESEEAAVAEDDAVEEDLLVTQRDFKLRELIEDELLMALPPVPQHDTCPVEVPMSVQDPDFEEAGAEKPNPFAALATLKLAKDGQG</sequence>
<evidence type="ECO:0000256" key="3">
    <source>
        <dbReference type="ARBA" id="ARBA00015716"/>
    </source>
</evidence>
<dbReference type="PANTHER" id="PTHR38099">
    <property type="entry name" value="LARGE RIBOSOMAL RNA SUBUNIT ACCUMULATION PROTEIN YCED"/>
    <property type="match status" value="1"/>
</dbReference>
<dbReference type="EMBL" id="QJTC01000003">
    <property type="protein sequence ID" value="PYE79193.1"/>
    <property type="molecule type" value="Genomic_DNA"/>
</dbReference>
<gene>
    <name evidence="6" type="ORF">DFQ15_103181</name>
</gene>
<dbReference type="RefSeq" id="WP_110464690.1">
    <property type="nucleotide sequence ID" value="NZ_JAMOFZ010000003.1"/>
</dbReference>
<evidence type="ECO:0000256" key="4">
    <source>
        <dbReference type="ARBA" id="ARBA00022517"/>
    </source>
</evidence>
<evidence type="ECO:0000256" key="5">
    <source>
        <dbReference type="ARBA" id="ARBA00031841"/>
    </source>
</evidence>
<dbReference type="GO" id="GO:0042254">
    <property type="term" value="P:ribosome biogenesis"/>
    <property type="evidence" value="ECO:0007669"/>
    <property type="project" value="UniProtKB-KW"/>
</dbReference>
<evidence type="ECO:0000256" key="1">
    <source>
        <dbReference type="ARBA" id="ARBA00002868"/>
    </source>
</evidence>
<dbReference type="InterPro" id="IPR039255">
    <property type="entry name" value="YceD_bac"/>
</dbReference>
<evidence type="ECO:0000256" key="2">
    <source>
        <dbReference type="ARBA" id="ARBA00010740"/>
    </source>
</evidence>
<protein>
    <recommendedName>
        <fullName evidence="3">Large ribosomal RNA subunit accumulation protein YceD</fullName>
    </recommendedName>
    <alternativeName>
        <fullName evidence="5">23S rRNA accumulation protein YceD</fullName>
    </alternativeName>
</protein>
<evidence type="ECO:0000313" key="6">
    <source>
        <dbReference type="EMBL" id="PYE79193.1"/>
    </source>
</evidence>
<reference evidence="6 7" key="1">
    <citation type="submission" date="2018-06" db="EMBL/GenBank/DDBJ databases">
        <title>Genomic Encyclopedia of Type Strains, Phase III (KMG-III): the genomes of soil and plant-associated and newly described type strains.</title>
        <authorList>
            <person name="Whitman W."/>
        </authorList>
    </citation>
    <scope>NUCLEOTIDE SEQUENCE [LARGE SCALE GENOMIC DNA]</scope>
    <source>
        <strain evidence="6 7">CECT 7646</strain>
    </source>
</reference>
<dbReference type="InterPro" id="IPR003772">
    <property type="entry name" value="YceD"/>
</dbReference>
<comment type="caution">
    <text evidence="6">The sequence shown here is derived from an EMBL/GenBank/DDBJ whole genome shotgun (WGS) entry which is preliminary data.</text>
</comment>
<comment type="similarity">
    <text evidence="2">Belongs to the DUF177 domain family.</text>
</comment>
<dbReference type="Pfam" id="PF02620">
    <property type="entry name" value="YceD"/>
    <property type="match status" value="1"/>
</dbReference>
<accession>A0A318T100</accession>
<dbReference type="Proteomes" id="UP000247540">
    <property type="component" value="Unassembled WGS sequence"/>
</dbReference>
<dbReference type="AlphaFoldDB" id="A0A318T100"/>
<dbReference type="GO" id="GO:0005829">
    <property type="term" value="C:cytosol"/>
    <property type="evidence" value="ECO:0007669"/>
    <property type="project" value="TreeGrafter"/>
</dbReference>
<organism evidence="6 7">
    <name type="scientific">Xylophilus ampelinus</name>
    <dbReference type="NCBI Taxonomy" id="54067"/>
    <lineage>
        <taxon>Bacteria</taxon>
        <taxon>Pseudomonadati</taxon>
        <taxon>Pseudomonadota</taxon>
        <taxon>Betaproteobacteria</taxon>
        <taxon>Burkholderiales</taxon>
        <taxon>Xylophilus</taxon>
    </lineage>
</organism>
<proteinExistence type="inferred from homology"/>
<keyword evidence="7" id="KW-1185">Reference proteome</keyword>
<comment type="function">
    <text evidence="1">Plays a role in synthesis, processing and/or stability of 23S rRNA.</text>
</comment>
<dbReference type="OrthoDB" id="5297600at2"/>
<keyword evidence="4" id="KW-0690">Ribosome biogenesis</keyword>
<name>A0A318T100_9BURK</name>
<dbReference type="PANTHER" id="PTHR38099:SF1">
    <property type="entry name" value="LARGE RIBOSOMAL RNA SUBUNIT ACCUMULATION PROTEIN YCED"/>
    <property type="match status" value="1"/>
</dbReference>
<evidence type="ECO:0000313" key="7">
    <source>
        <dbReference type="Proteomes" id="UP000247540"/>
    </source>
</evidence>